<keyword evidence="2" id="KW-0812">Transmembrane</keyword>
<evidence type="ECO:0000256" key="3">
    <source>
        <dbReference type="ARBA" id="ARBA00022989"/>
    </source>
</evidence>
<protein>
    <submittedName>
        <fullName evidence="6">Resistance protein</fullName>
    </submittedName>
</protein>
<gene>
    <name evidence="6" type="primary">yhjX_1</name>
    <name evidence="6" type="ORF">NCTC12123_04642</name>
</gene>
<organism evidence="6 7">
    <name type="scientific">Enterobacter asburiae</name>
    <dbReference type="NCBI Taxonomy" id="61645"/>
    <lineage>
        <taxon>Bacteria</taxon>
        <taxon>Pseudomonadati</taxon>
        <taxon>Pseudomonadota</taxon>
        <taxon>Gammaproteobacteria</taxon>
        <taxon>Enterobacterales</taxon>
        <taxon>Enterobacteriaceae</taxon>
        <taxon>Enterobacter</taxon>
        <taxon>Enterobacter cloacae complex</taxon>
    </lineage>
</organism>
<proteinExistence type="predicted"/>
<dbReference type="InterPro" id="IPR036259">
    <property type="entry name" value="MFS_trans_sf"/>
</dbReference>
<accession>A0A376FF38</accession>
<dbReference type="InterPro" id="IPR020846">
    <property type="entry name" value="MFS_dom"/>
</dbReference>
<evidence type="ECO:0000259" key="5">
    <source>
        <dbReference type="PROSITE" id="PS50850"/>
    </source>
</evidence>
<feature type="domain" description="Major facilitator superfamily (MFS) profile" evidence="5">
    <location>
        <begin position="1"/>
        <end position="101"/>
    </location>
</feature>
<dbReference type="AlphaFoldDB" id="A0A376FF38"/>
<evidence type="ECO:0000256" key="4">
    <source>
        <dbReference type="ARBA" id="ARBA00023136"/>
    </source>
</evidence>
<sequence>MRFPTNSAHPVSQVAFSFGLLSLGLAISSSVAGKLQERFGVKRVTMASGILLGVGLFPDGAFQQPDDAVAERRRAGGAGGWRRLPADPVKLREVVSRSVKA</sequence>
<reference evidence="6 7" key="1">
    <citation type="submission" date="2018-06" db="EMBL/GenBank/DDBJ databases">
        <authorList>
            <consortium name="Pathogen Informatics"/>
            <person name="Doyle S."/>
        </authorList>
    </citation>
    <scope>NUCLEOTIDE SEQUENCE [LARGE SCALE GENOMIC DNA]</scope>
    <source>
        <strain evidence="6 7">NCTC12123</strain>
    </source>
</reference>
<dbReference type="GO" id="GO:0022857">
    <property type="term" value="F:transmembrane transporter activity"/>
    <property type="evidence" value="ECO:0007669"/>
    <property type="project" value="InterPro"/>
</dbReference>
<keyword evidence="4" id="KW-0472">Membrane</keyword>
<keyword evidence="1" id="KW-1003">Cell membrane</keyword>
<evidence type="ECO:0000313" key="6">
    <source>
        <dbReference type="EMBL" id="STD24827.1"/>
    </source>
</evidence>
<dbReference type="Proteomes" id="UP000255163">
    <property type="component" value="Unassembled WGS sequence"/>
</dbReference>
<evidence type="ECO:0000256" key="1">
    <source>
        <dbReference type="ARBA" id="ARBA00022475"/>
    </source>
</evidence>
<keyword evidence="3" id="KW-1133">Transmembrane helix</keyword>
<evidence type="ECO:0000256" key="2">
    <source>
        <dbReference type="ARBA" id="ARBA00022692"/>
    </source>
</evidence>
<dbReference type="PROSITE" id="PS50850">
    <property type="entry name" value="MFS"/>
    <property type="match status" value="1"/>
</dbReference>
<name>A0A376FF38_ENTAS</name>
<dbReference type="SUPFAM" id="SSF103473">
    <property type="entry name" value="MFS general substrate transporter"/>
    <property type="match status" value="1"/>
</dbReference>
<dbReference type="EMBL" id="UFYI01000007">
    <property type="protein sequence ID" value="STD24827.1"/>
    <property type="molecule type" value="Genomic_DNA"/>
</dbReference>
<evidence type="ECO:0000313" key="7">
    <source>
        <dbReference type="Proteomes" id="UP000255163"/>
    </source>
</evidence>